<feature type="compositionally biased region" description="Basic and acidic residues" evidence="2">
    <location>
        <begin position="77"/>
        <end position="94"/>
    </location>
</feature>
<name>A0ABY9MGI5_9BACL</name>
<evidence type="ECO:0000259" key="3">
    <source>
        <dbReference type="Pfam" id="PF00329"/>
    </source>
</evidence>
<protein>
    <submittedName>
        <fullName evidence="4">NADH-quinone oxidoreductase subunit C</fullName>
        <ecNumber evidence="4">1.6.5.9</ecNumber>
    </submittedName>
</protein>
<evidence type="ECO:0000313" key="4">
    <source>
        <dbReference type="EMBL" id="WMJ16314.1"/>
    </source>
</evidence>
<keyword evidence="4" id="KW-0560">Oxidoreductase</keyword>
<evidence type="ECO:0000256" key="1">
    <source>
        <dbReference type="ARBA" id="ARBA00007569"/>
    </source>
</evidence>
<proteinExistence type="inferred from homology"/>
<dbReference type="Pfam" id="PF00329">
    <property type="entry name" value="Complex1_30kDa"/>
    <property type="match status" value="1"/>
</dbReference>
<feature type="region of interest" description="Disordered" evidence="2">
    <location>
        <begin position="270"/>
        <end position="301"/>
    </location>
</feature>
<evidence type="ECO:0000313" key="5">
    <source>
        <dbReference type="Proteomes" id="UP001223761"/>
    </source>
</evidence>
<feature type="compositionally biased region" description="Basic and acidic residues" evidence="2">
    <location>
        <begin position="107"/>
        <end position="129"/>
    </location>
</feature>
<dbReference type="RefSeq" id="WP_307898571.1">
    <property type="nucleotide sequence ID" value="NZ_CP133076.1"/>
</dbReference>
<dbReference type="Proteomes" id="UP001223761">
    <property type="component" value="Chromosome"/>
</dbReference>
<feature type="compositionally biased region" description="Basic and acidic residues" evidence="2">
    <location>
        <begin position="1"/>
        <end position="35"/>
    </location>
</feature>
<sequence>MDEEKDLAQRKKEAAERAKQLARERLAARQADEQAKSAAETGSLKTPPNSNDSQIETTKGEATEPASADDLALAKKRAAEEARAKAAELRRQREAAASGASTGDDLEAAKRKAAEEARAKAAELRRQREAAASGASTGDDLEAAKRKAAEEARAKAAELRRQREAAASGASTGDDLEAAKRKAAEEARAKAAELRRQREAAEGGAEDDLELAKKKAAAAAKARAAALAKQKAAEASGDDDELAKQKAAAAAKAKAAAAAKARAAALAKQQGGAGDEGAKQKAAAAARAKAEEADRAPSPNDPLLEKYVRIIHEHLGPDVLEDAYINRLAKDVPTLVVKKEAYYKVAELLKGHEQLRFDYLSELHGTDFQTHMEVYVHLYSYPNRQPVALKVKIERDNPEVDSLVPLWPGANWPECEAYDLLGIRFHGHPNLIRIFLGEQWVGHPLRKDYEPYDAEV</sequence>
<accession>A0ABY9MGI5</accession>
<feature type="domain" description="NADH:ubiquinone oxidoreductase 30kDa subunit" evidence="3">
    <location>
        <begin position="336"/>
        <end position="451"/>
    </location>
</feature>
<dbReference type="NCBIfam" id="NF005832">
    <property type="entry name" value="PRK07735.1"/>
    <property type="match status" value="1"/>
</dbReference>
<feature type="region of interest" description="Disordered" evidence="2">
    <location>
        <begin position="1"/>
        <end position="242"/>
    </location>
</feature>
<dbReference type="GO" id="GO:0050136">
    <property type="term" value="F:NADH dehydrogenase (quinone) (non-electrogenic) activity"/>
    <property type="evidence" value="ECO:0007669"/>
    <property type="project" value="UniProtKB-EC"/>
</dbReference>
<organism evidence="4 5">
    <name type="scientific">Geobacillus proteiniphilus</name>
    <dbReference type="NCBI Taxonomy" id="860353"/>
    <lineage>
        <taxon>Bacteria</taxon>
        <taxon>Bacillati</taxon>
        <taxon>Bacillota</taxon>
        <taxon>Bacilli</taxon>
        <taxon>Bacillales</taxon>
        <taxon>Anoxybacillaceae</taxon>
        <taxon>Geobacillus</taxon>
    </lineage>
</organism>
<feature type="compositionally biased region" description="Basic and acidic residues" evidence="2">
    <location>
        <begin position="142"/>
        <end position="164"/>
    </location>
</feature>
<dbReference type="PANTHER" id="PTHR10884">
    <property type="entry name" value="NADH DEHYDROGENASE UBIQUINONE IRON-SULFUR PROTEIN 3"/>
    <property type="match status" value="1"/>
</dbReference>
<evidence type="ECO:0000256" key="2">
    <source>
        <dbReference type="SAM" id="MobiDB-lite"/>
    </source>
</evidence>
<dbReference type="EMBL" id="CP133076">
    <property type="protein sequence ID" value="WMJ16314.1"/>
    <property type="molecule type" value="Genomic_DNA"/>
</dbReference>
<gene>
    <name evidence="4" type="ORF">RA955_17020</name>
</gene>
<dbReference type="InterPro" id="IPR001268">
    <property type="entry name" value="NADH_UbQ_OxRdtase_30kDa_su"/>
</dbReference>
<keyword evidence="5" id="KW-1185">Reference proteome</keyword>
<dbReference type="InterPro" id="IPR037232">
    <property type="entry name" value="NADH_quin_OxRdtase_su_C/D-like"/>
</dbReference>
<dbReference type="EC" id="1.6.5.9" evidence="4"/>
<dbReference type="PANTHER" id="PTHR10884:SF14">
    <property type="entry name" value="NADH DEHYDROGENASE [UBIQUINONE] IRON-SULFUR PROTEIN 3, MITOCHONDRIAL"/>
    <property type="match status" value="1"/>
</dbReference>
<feature type="compositionally biased region" description="Basic and acidic residues" evidence="2">
    <location>
        <begin position="177"/>
        <end position="201"/>
    </location>
</feature>
<feature type="compositionally biased region" description="Low complexity" evidence="2">
    <location>
        <begin position="217"/>
        <end position="235"/>
    </location>
</feature>
<reference evidence="4 5" key="1">
    <citation type="submission" date="2023-08" db="EMBL/GenBank/DDBJ databases">
        <title>Genome sequencing of the thermostable Gram positive bacteria Geobacillus proteiniphilus strain T-6.</title>
        <authorList>
            <person name="Shulami S."/>
            <person name="Shoham Y."/>
        </authorList>
    </citation>
    <scope>NUCLEOTIDE SEQUENCE [LARGE SCALE GENOMIC DNA]</scope>
    <source>
        <strain evidence="4 5">T-6</strain>
    </source>
</reference>
<dbReference type="Gene3D" id="3.30.460.80">
    <property type="entry name" value="NADH:ubiquinone oxidoreductase, 30kDa subunit"/>
    <property type="match status" value="1"/>
</dbReference>
<feature type="compositionally biased region" description="Polar residues" evidence="2">
    <location>
        <begin position="43"/>
        <end position="57"/>
    </location>
</feature>
<dbReference type="SUPFAM" id="SSF143243">
    <property type="entry name" value="Nqo5-like"/>
    <property type="match status" value="1"/>
</dbReference>
<comment type="similarity">
    <text evidence="1">Belongs to the complex I 30 kDa subunit family.</text>
</comment>